<reference evidence="1" key="1">
    <citation type="submission" date="2021-03" db="EMBL/GenBank/DDBJ databases">
        <title>Draft genome sequence of rust myrtle Austropuccinia psidii MF-1, a brazilian biotype.</title>
        <authorList>
            <person name="Quecine M.C."/>
            <person name="Pachon D.M.R."/>
            <person name="Bonatelli M.L."/>
            <person name="Correr F.H."/>
            <person name="Franceschini L.M."/>
            <person name="Leite T.F."/>
            <person name="Margarido G.R.A."/>
            <person name="Almeida C.A."/>
            <person name="Ferrarezi J.A."/>
            <person name="Labate C.A."/>
        </authorList>
    </citation>
    <scope>NUCLEOTIDE SEQUENCE</scope>
    <source>
        <strain evidence="1">MF-1</strain>
    </source>
</reference>
<evidence type="ECO:0000313" key="1">
    <source>
        <dbReference type="EMBL" id="MBW0585772.1"/>
    </source>
</evidence>
<keyword evidence="2" id="KW-1185">Reference proteome</keyword>
<organism evidence="1 2">
    <name type="scientific">Austropuccinia psidii MF-1</name>
    <dbReference type="NCBI Taxonomy" id="1389203"/>
    <lineage>
        <taxon>Eukaryota</taxon>
        <taxon>Fungi</taxon>
        <taxon>Dikarya</taxon>
        <taxon>Basidiomycota</taxon>
        <taxon>Pucciniomycotina</taxon>
        <taxon>Pucciniomycetes</taxon>
        <taxon>Pucciniales</taxon>
        <taxon>Sphaerophragmiaceae</taxon>
        <taxon>Austropuccinia</taxon>
    </lineage>
</organism>
<evidence type="ECO:0000313" key="2">
    <source>
        <dbReference type="Proteomes" id="UP000765509"/>
    </source>
</evidence>
<dbReference type="EMBL" id="AVOT02121934">
    <property type="protein sequence ID" value="MBW0585772.1"/>
    <property type="molecule type" value="Genomic_DNA"/>
</dbReference>
<protein>
    <submittedName>
        <fullName evidence="1">Uncharacterized protein</fullName>
    </submittedName>
</protein>
<sequence>MQKETEIQTPGIPLDPRQPLLQYSTYYLLHMVVIHWFSSTEKIWLQKLSDTQSSRVANLDDIVFTFGTCTTMEFTNTSQGGKGKMPRELPP</sequence>
<proteinExistence type="predicted"/>
<name>A0A9Q3Q7I3_9BASI</name>
<dbReference type="Proteomes" id="UP000765509">
    <property type="component" value="Unassembled WGS sequence"/>
</dbReference>
<gene>
    <name evidence="1" type="ORF">O181_125487</name>
</gene>
<accession>A0A9Q3Q7I3</accession>
<dbReference type="AlphaFoldDB" id="A0A9Q3Q7I3"/>
<comment type="caution">
    <text evidence="1">The sequence shown here is derived from an EMBL/GenBank/DDBJ whole genome shotgun (WGS) entry which is preliminary data.</text>
</comment>